<protein>
    <submittedName>
        <fullName evidence="8">ATP-binding cassette domain-containing protein</fullName>
    </submittedName>
</protein>
<evidence type="ECO:0000256" key="3">
    <source>
        <dbReference type="ARBA" id="ARBA00022741"/>
    </source>
</evidence>
<dbReference type="InterPro" id="IPR027417">
    <property type="entry name" value="P-loop_NTPase"/>
</dbReference>
<dbReference type="Pfam" id="PF00005">
    <property type="entry name" value="ABC_tran"/>
    <property type="match status" value="1"/>
</dbReference>
<dbReference type="PROSITE" id="PS00211">
    <property type="entry name" value="ABC_TRANSPORTER_1"/>
    <property type="match status" value="1"/>
</dbReference>
<dbReference type="InterPro" id="IPR003593">
    <property type="entry name" value="AAA+_ATPase"/>
</dbReference>
<evidence type="ECO:0000313" key="9">
    <source>
        <dbReference type="Proteomes" id="UP000436468"/>
    </source>
</evidence>
<keyword evidence="2" id="KW-0813">Transport</keyword>
<keyword evidence="5" id="KW-0029">Amino-acid transport</keyword>
<dbReference type="InterPro" id="IPR052156">
    <property type="entry name" value="BCAA_Transport_ATP-bd_LivF"/>
</dbReference>
<dbReference type="AlphaFoldDB" id="A0A844SLS5"/>
<evidence type="ECO:0000256" key="5">
    <source>
        <dbReference type="ARBA" id="ARBA00022970"/>
    </source>
</evidence>
<dbReference type="PANTHER" id="PTHR43820">
    <property type="entry name" value="HIGH-AFFINITY BRANCHED-CHAIN AMINO ACID TRANSPORT ATP-BINDING PROTEIN LIVF"/>
    <property type="match status" value="1"/>
</dbReference>
<comment type="caution">
    <text evidence="8">The sequence shown here is derived from an EMBL/GenBank/DDBJ whole genome shotgun (WGS) entry which is preliminary data.</text>
</comment>
<dbReference type="GO" id="GO:0016887">
    <property type="term" value="F:ATP hydrolysis activity"/>
    <property type="evidence" value="ECO:0007669"/>
    <property type="project" value="InterPro"/>
</dbReference>
<sequence>MSATRSPCSIWAGRWRREPRRRFASTRRSSVLISAGELLLSVNRLQSGYGKIRVLHGIDITIAAGEVVALLGPNGAGKTTLLRAMSGLLPVTAGQVRFGDRDMTNATPRDAARAGLVHVIEGHRVFTQISVTDNLLLAGYDLPRAERAVRIEEALAFFPEIAEKRHERGGALSGGQQQMLTVAQGLVRRPRLLMLDEPSAGLSPVLVDRVLNVIGRLREQGTSVLLVEQLLEKALACADRVYALVQGAIALESPTGESDLAHRLERAYFGHESHALQT</sequence>
<comment type="similarity">
    <text evidence="1">Belongs to the ABC transporter superfamily.</text>
</comment>
<dbReference type="Proteomes" id="UP000436468">
    <property type="component" value="Unassembled WGS sequence"/>
</dbReference>
<feature type="domain" description="ABC transporter" evidence="7">
    <location>
        <begin position="40"/>
        <end position="271"/>
    </location>
</feature>
<dbReference type="GO" id="GO:0005524">
    <property type="term" value="F:ATP binding"/>
    <property type="evidence" value="ECO:0007669"/>
    <property type="project" value="UniProtKB-KW"/>
</dbReference>
<reference evidence="8 9" key="1">
    <citation type="submission" date="2019-12" db="EMBL/GenBank/DDBJ databases">
        <title>Draft genome sequences Bradyrhizobium cajani AMBPC1010, Bradyrhizobium pachyrhizi AMBPC1040 and Bradyrhizobium yuanmingense ALSPC3051, three plant growth promoting strains isolated from nodules of Cajanus cajan L. in Dominican Republic.</title>
        <authorList>
            <person name="Flores-Felix J.D."/>
            <person name="Araujo J."/>
            <person name="Diaz-Alcantara C."/>
            <person name="Gonzalez-Andres F."/>
            <person name="Velazquez E."/>
        </authorList>
    </citation>
    <scope>NUCLEOTIDE SEQUENCE [LARGE SCALE GENOMIC DNA]</scope>
    <source>
        <strain evidence="8 9">1040</strain>
    </source>
</reference>
<keyword evidence="4 8" id="KW-0067">ATP-binding</keyword>
<dbReference type="SUPFAM" id="SSF52540">
    <property type="entry name" value="P-loop containing nucleoside triphosphate hydrolases"/>
    <property type="match status" value="1"/>
</dbReference>
<evidence type="ECO:0000256" key="4">
    <source>
        <dbReference type="ARBA" id="ARBA00022840"/>
    </source>
</evidence>
<gene>
    <name evidence="8" type="ORF">GPL21_22830</name>
</gene>
<dbReference type="InterPro" id="IPR003439">
    <property type="entry name" value="ABC_transporter-like_ATP-bd"/>
</dbReference>
<organism evidence="8 9">
    <name type="scientific">Bradyrhizobium pachyrhizi</name>
    <dbReference type="NCBI Taxonomy" id="280333"/>
    <lineage>
        <taxon>Bacteria</taxon>
        <taxon>Pseudomonadati</taxon>
        <taxon>Pseudomonadota</taxon>
        <taxon>Alphaproteobacteria</taxon>
        <taxon>Hyphomicrobiales</taxon>
        <taxon>Nitrobacteraceae</taxon>
        <taxon>Bradyrhizobium</taxon>
    </lineage>
</organism>
<evidence type="ECO:0000256" key="1">
    <source>
        <dbReference type="ARBA" id="ARBA00005417"/>
    </source>
</evidence>
<dbReference type="PROSITE" id="PS50893">
    <property type="entry name" value="ABC_TRANSPORTER_2"/>
    <property type="match status" value="1"/>
</dbReference>
<proteinExistence type="inferred from homology"/>
<dbReference type="GO" id="GO:0015658">
    <property type="term" value="F:branched-chain amino acid transmembrane transporter activity"/>
    <property type="evidence" value="ECO:0007669"/>
    <property type="project" value="TreeGrafter"/>
</dbReference>
<keyword evidence="3" id="KW-0547">Nucleotide-binding</keyword>
<accession>A0A844SLS5</accession>
<evidence type="ECO:0000256" key="6">
    <source>
        <dbReference type="ARBA" id="ARBA00024722"/>
    </source>
</evidence>
<name>A0A844SLS5_9BRAD</name>
<dbReference type="EMBL" id="WQNF01000017">
    <property type="protein sequence ID" value="MVT67938.1"/>
    <property type="molecule type" value="Genomic_DNA"/>
</dbReference>
<dbReference type="Gene3D" id="3.40.50.300">
    <property type="entry name" value="P-loop containing nucleotide triphosphate hydrolases"/>
    <property type="match status" value="1"/>
</dbReference>
<evidence type="ECO:0000256" key="2">
    <source>
        <dbReference type="ARBA" id="ARBA00022448"/>
    </source>
</evidence>
<keyword evidence="9" id="KW-1185">Reference proteome</keyword>
<evidence type="ECO:0000259" key="7">
    <source>
        <dbReference type="PROSITE" id="PS50893"/>
    </source>
</evidence>
<dbReference type="InterPro" id="IPR017871">
    <property type="entry name" value="ABC_transporter-like_CS"/>
</dbReference>
<comment type="function">
    <text evidence="6">Involved in beta-(1--&gt;2)glucan export. Transmembrane domains (TMD) form a pore in the inner membrane and the ATP-binding domain (NBD) is responsible for energy generation.</text>
</comment>
<dbReference type="SMART" id="SM00382">
    <property type="entry name" value="AAA"/>
    <property type="match status" value="1"/>
</dbReference>
<evidence type="ECO:0000313" key="8">
    <source>
        <dbReference type="EMBL" id="MVT67938.1"/>
    </source>
</evidence>
<dbReference type="CDD" id="cd03224">
    <property type="entry name" value="ABC_TM1139_LivF_branched"/>
    <property type="match status" value="1"/>
</dbReference>
<dbReference type="GO" id="GO:0015807">
    <property type="term" value="P:L-amino acid transport"/>
    <property type="evidence" value="ECO:0007669"/>
    <property type="project" value="TreeGrafter"/>
</dbReference>
<dbReference type="PANTHER" id="PTHR43820:SF4">
    <property type="entry name" value="HIGH-AFFINITY BRANCHED-CHAIN AMINO ACID TRANSPORT ATP-BINDING PROTEIN LIVF"/>
    <property type="match status" value="1"/>
</dbReference>